<dbReference type="InterPro" id="IPR036736">
    <property type="entry name" value="ACP-like_sf"/>
</dbReference>
<dbReference type="SUPFAM" id="SSF47336">
    <property type="entry name" value="ACP-like"/>
    <property type="match status" value="1"/>
</dbReference>
<proteinExistence type="predicted"/>
<reference evidence="2" key="1">
    <citation type="submission" date="2024-05" db="EMBL/GenBank/DDBJ databases">
        <title>30 novel species of actinomycetes from the DSMZ collection.</title>
        <authorList>
            <person name="Nouioui I."/>
        </authorList>
    </citation>
    <scope>NUCLEOTIDE SEQUENCE</scope>
    <source>
        <strain evidence="2">DSM 41529</strain>
    </source>
</reference>
<organism evidence="2 3">
    <name type="scientific">Streptomyces lonegramiae</name>
    <dbReference type="NCBI Taxonomy" id="3075524"/>
    <lineage>
        <taxon>Bacteria</taxon>
        <taxon>Bacillati</taxon>
        <taxon>Actinomycetota</taxon>
        <taxon>Actinomycetes</taxon>
        <taxon>Kitasatosporales</taxon>
        <taxon>Streptomycetaceae</taxon>
        <taxon>Streptomyces</taxon>
    </lineage>
</organism>
<protein>
    <submittedName>
        <fullName evidence="2">Phosphopantetheine-binding protein</fullName>
    </submittedName>
</protein>
<dbReference type="EMBL" id="JAVRFD010000004">
    <property type="protein sequence ID" value="MDT0543287.1"/>
    <property type="molecule type" value="Genomic_DNA"/>
</dbReference>
<comment type="caution">
    <text evidence="2">The sequence shown here is derived from an EMBL/GenBank/DDBJ whole genome shotgun (WGS) entry which is preliminary data.</text>
</comment>
<evidence type="ECO:0000313" key="2">
    <source>
        <dbReference type="EMBL" id="MDT0543287.1"/>
    </source>
</evidence>
<evidence type="ECO:0000313" key="3">
    <source>
        <dbReference type="Proteomes" id="UP001180754"/>
    </source>
</evidence>
<gene>
    <name evidence="2" type="ORF">RND15_11230</name>
</gene>
<dbReference type="Proteomes" id="UP001180754">
    <property type="component" value="Unassembled WGS sequence"/>
</dbReference>
<keyword evidence="3" id="KW-1185">Reference proteome</keyword>
<accession>A0ABU2XD07</accession>
<dbReference type="Pfam" id="PF00550">
    <property type="entry name" value="PP-binding"/>
    <property type="match status" value="1"/>
</dbReference>
<dbReference type="Gene3D" id="1.10.1200.10">
    <property type="entry name" value="ACP-like"/>
    <property type="match status" value="1"/>
</dbReference>
<sequence length="82" mass="9063">MDRESLVEEIARHVTVVVPALAEAPPGPDANLLEIADFDSMAMLELLVWLQGNYGIDVPDEEVSPENLSTVGRMADFVLRQR</sequence>
<name>A0ABU2XD07_9ACTN</name>
<dbReference type="RefSeq" id="WP_311723656.1">
    <property type="nucleotide sequence ID" value="NZ_JAVRFD010000004.1"/>
</dbReference>
<feature type="domain" description="Carrier" evidence="1">
    <location>
        <begin position="4"/>
        <end position="82"/>
    </location>
</feature>
<evidence type="ECO:0000259" key="1">
    <source>
        <dbReference type="PROSITE" id="PS50075"/>
    </source>
</evidence>
<dbReference type="PROSITE" id="PS50075">
    <property type="entry name" value="CARRIER"/>
    <property type="match status" value="1"/>
</dbReference>
<dbReference type="InterPro" id="IPR009081">
    <property type="entry name" value="PP-bd_ACP"/>
</dbReference>